<feature type="transmembrane region" description="Helical" evidence="1">
    <location>
        <begin position="70"/>
        <end position="88"/>
    </location>
</feature>
<evidence type="ECO:0000313" key="3">
    <source>
        <dbReference type="Proteomes" id="UP001165460"/>
    </source>
</evidence>
<dbReference type="RefSeq" id="WP_243361068.1">
    <property type="nucleotide sequence ID" value="NZ_JALGBH010000001.1"/>
</dbReference>
<sequence length="135" mass="15589">MIVVKKTNAYLGIFLAFIGGFCPLLQVKILFEWVSWGMYKTDVRLFLITYALTGLLTLCFMVRQLKAYRLLTRVMFFWVILMAVAVYFKSQNYFGVKIADNLLGKAIHFQWGWIVLFLSAILLLLSTKKLSAENS</sequence>
<dbReference type="Proteomes" id="UP001165460">
    <property type="component" value="Unassembled WGS sequence"/>
</dbReference>
<proteinExistence type="predicted"/>
<feature type="transmembrane region" description="Helical" evidence="1">
    <location>
        <begin position="9"/>
        <end position="31"/>
    </location>
</feature>
<gene>
    <name evidence="2" type="ORF">MMF97_07520</name>
</gene>
<comment type="caution">
    <text evidence="2">The sequence shown here is derived from an EMBL/GenBank/DDBJ whole genome shotgun (WGS) entry which is preliminary data.</text>
</comment>
<evidence type="ECO:0000256" key="1">
    <source>
        <dbReference type="SAM" id="Phobius"/>
    </source>
</evidence>
<accession>A0ABS9ZW73</accession>
<keyword evidence="3" id="KW-1185">Reference proteome</keyword>
<protein>
    <submittedName>
        <fullName evidence="2">Uncharacterized protein</fullName>
    </submittedName>
</protein>
<keyword evidence="1" id="KW-0812">Transmembrane</keyword>
<reference evidence="2" key="1">
    <citation type="submission" date="2022-03" db="EMBL/GenBank/DDBJ databases">
        <authorList>
            <person name="Woo C.Y."/>
        </authorList>
    </citation>
    <scope>NUCLEOTIDE SEQUENCE</scope>
    <source>
        <strain evidence="2">CYS-01</strain>
    </source>
</reference>
<feature type="transmembrane region" description="Helical" evidence="1">
    <location>
        <begin position="43"/>
        <end position="63"/>
    </location>
</feature>
<organism evidence="2 3">
    <name type="scientific">Pedobacter montanisoli</name>
    <dbReference type="NCBI Taxonomy" id="2923277"/>
    <lineage>
        <taxon>Bacteria</taxon>
        <taxon>Pseudomonadati</taxon>
        <taxon>Bacteroidota</taxon>
        <taxon>Sphingobacteriia</taxon>
        <taxon>Sphingobacteriales</taxon>
        <taxon>Sphingobacteriaceae</taxon>
        <taxon>Pedobacter</taxon>
    </lineage>
</organism>
<name>A0ABS9ZW73_9SPHI</name>
<evidence type="ECO:0000313" key="2">
    <source>
        <dbReference type="EMBL" id="MCJ0742555.1"/>
    </source>
</evidence>
<feature type="transmembrane region" description="Helical" evidence="1">
    <location>
        <begin position="108"/>
        <end position="125"/>
    </location>
</feature>
<dbReference type="EMBL" id="JALGBH010000001">
    <property type="protein sequence ID" value="MCJ0742555.1"/>
    <property type="molecule type" value="Genomic_DNA"/>
</dbReference>
<keyword evidence="1" id="KW-1133">Transmembrane helix</keyword>
<keyword evidence="1" id="KW-0472">Membrane</keyword>